<evidence type="ECO:0000256" key="1">
    <source>
        <dbReference type="ARBA" id="ARBA00004571"/>
    </source>
</evidence>
<dbReference type="AlphaFoldDB" id="A0A1I7EGF9"/>
<dbReference type="RefSeq" id="WP_093640198.1">
    <property type="nucleotide sequence ID" value="NZ_CAJNAU010000042.1"/>
</dbReference>
<comment type="subunit">
    <text evidence="2">Homotrimer.</text>
</comment>
<keyword evidence="4" id="KW-1134">Transmembrane beta strand</keyword>
<evidence type="ECO:0000256" key="5">
    <source>
        <dbReference type="ARBA" id="ARBA00022692"/>
    </source>
</evidence>
<keyword evidence="10" id="KW-0998">Cell outer membrane</keyword>
<dbReference type="GO" id="GO:0015288">
    <property type="term" value="F:porin activity"/>
    <property type="evidence" value="ECO:0007669"/>
    <property type="project" value="UniProtKB-KW"/>
</dbReference>
<dbReference type="GO" id="GO:0034220">
    <property type="term" value="P:monoatomic ion transmembrane transport"/>
    <property type="evidence" value="ECO:0007669"/>
    <property type="project" value="InterPro"/>
</dbReference>
<dbReference type="SUPFAM" id="SSF56935">
    <property type="entry name" value="Porins"/>
    <property type="match status" value="1"/>
</dbReference>
<keyword evidence="6 11" id="KW-0732">Signal</keyword>
<name>A0A1I7EGF9_9BURK</name>
<feature type="domain" description="Porin" evidence="12">
    <location>
        <begin position="8"/>
        <end position="329"/>
    </location>
</feature>
<keyword evidence="8" id="KW-0626">Porin</keyword>
<evidence type="ECO:0000313" key="16">
    <source>
        <dbReference type="Proteomes" id="UP000674425"/>
    </source>
</evidence>
<keyword evidence="16" id="KW-1185">Reference proteome</keyword>
<dbReference type="PANTHER" id="PTHR34501">
    <property type="entry name" value="PROTEIN YDDL-RELATED"/>
    <property type="match status" value="1"/>
</dbReference>
<evidence type="ECO:0000256" key="10">
    <source>
        <dbReference type="ARBA" id="ARBA00023237"/>
    </source>
</evidence>
<evidence type="ECO:0000256" key="9">
    <source>
        <dbReference type="ARBA" id="ARBA00023136"/>
    </source>
</evidence>
<reference evidence="13 16" key="2">
    <citation type="submission" date="2021-02" db="EMBL/GenBank/DDBJ databases">
        <authorList>
            <person name="Vanwijnsberghe S."/>
        </authorList>
    </citation>
    <scope>NUCLEOTIDE SEQUENCE [LARGE SCALE GENOMIC DNA]</scope>
    <source>
        <strain evidence="13 16">R-69658</strain>
    </source>
</reference>
<accession>A0A1I7EGF9</accession>
<dbReference type="PRINTS" id="PR00182">
    <property type="entry name" value="ECOLNEIPORIN"/>
</dbReference>
<dbReference type="Proteomes" id="UP000674425">
    <property type="component" value="Unassembled WGS sequence"/>
</dbReference>
<evidence type="ECO:0000313" key="14">
    <source>
        <dbReference type="EMBL" id="SFU23017.1"/>
    </source>
</evidence>
<evidence type="ECO:0000256" key="4">
    <source>
        <dbReference type="ARBA" id="ARBA00022452"/>
    </source>
</evidence>
<dbReference type="EMBL" id="FPBH01000019">
    <property type="protein sequence ID" value="SFU23017.1"/>
    <property type="molecule type" value="Genomic_DNA"/>
</dbReference>
<proteinExistence type="predicted"/>
<dbReference type="GO" id="GO:0009279">
    <property type="term" value="C:cell outer membrane"/>
    <property type="evidence" value="ECO:0007669"/>
    <property type="project" value="UniProtKB-SubCell"/>
</dbReference>
<dbReference type="Gene3D" id="2.40.160.10">
    <property type="entry name" value="Porin"/>
    <property type="match status" value="1"/>
</dbReference>
<evidence type="ECO:0000256" key="6">
    <source>
        <dbReference type="ARBA" id="ARBA00022729"/>
    </source>
</evidence>
<feature type="signal peptide" evidence="11">
    <location>
        <begin position="1"/>
        <end position="20"/>
    </location>
</feature>
<dbReference type="PRINTS" id="PR00184">
    <property type="entry name" value="NEISSPPORIN"/>
</dbReference>
<dbReference type="InterPro" id="IPR033900">
    <property type="entry name" value="Gram_neg_porin_domain"/>
</dbReference>
<keyword evidence="9" id="KW-0472">Membrane</keyword>
<dbReference type="InterPro" id="IPR050298">
    <property type="entry name" value="Gram-neg_bact_OMP"/>
</dbReference>
<protein>
    <submittedName>
        <fullName evidence="13">Outer membrane porin protein</fullName>
    </submittedName>
    <submittedName>
        <fullName evidence="14">Outer membrane protein OmpU</fullName>
    </submittedName>
</protein>
<sequence length="362" mass="38602">MKLKTICAVTALGAASAVQAQSSVTLYGVIDDGLTYVSNVGGKHVYKLDDSVSQGDRFGFKGAEDLGGGLKAVFNLEGGFNPNTGASRQGGLEFGRLAFVGLSSSQYGTLTLGRQYDQMTTMLLRFHSGYTTVGIYNLNPGDQDRISGEWLDNMVTYASPDMAGFKVNAQYSFNSQSAPTTNYGHAYSFGASYVHGPFSAGAAVTDIHDYFFSPGSSLGVSTFFGAPLATAATSVAVREFRTAGAGAGWDFGKFGLSGVYSNTHFDNGSSSETLQSLNAAARYWILPDLEVAGGYTYSKIAESKWNEFALTLDYLLSKRTDIYTSANYEKAIGAGTVANLVTIGPSDNDRQLALRVGMRHRF</sequence>
<evidence type="ECO:0000256" key="7">
    <source>
        <dbReference type="ARBA" id="ARBA00023065"/>
    </source>
</evidence>
<dbReference type="InterPro" id="IPR002299">
    <property type="entry name" value="Porin_Neis"/>
</dbReference>
<dbReference type="Proteomes" id="UP000198844">
    <property type="component" value="Unassembled WGS sequence"/>
</dbReference>
<dbReference type="Pfam" id="PF13609">
    <property type="entry name" value="Porin_4"/>
    <property type="match status" value="1"/>
</dbReference>
<keyword evidence="5" id="KW-0812">Transmembrane</keyword>
<evidence type="ECO:0000256" key="3">
    <source>
        <dbReference type="ARBA" id="ARBA00022448"/>
    </source>
</evidence>
<evidence type="ECO:0000256" key="2">
    <source>
        <dbReference type="ARBA" id="ARBA00011233"/>
    </source>
</evidence>
<dbReference type="PANTHER" id="PTHR34501:SF9">
    <property type="entry name" value="MAJOR OUTER MEMBRANE PROTEIN P.IA"/>
    <property type="match status" value="1"/>
</dbReference>
<keyword evidence="7" id="KW-0406">Ion transport</keyword>
<dbReference type="GO" id="GO:0046930">
    <property type="term" value="C:pore complex"/>
    <property type="evidence" value="ECO:0007669"/>
    <property type="project" value="UniProtKB-KW"/>
</dbReference>
<gene>
    <name evidence="13" type="ORF">R69658_04301</name>
    <name evidence="14" type="ORF">SAMN05192563_1019168</name>
</gene>
<dbReference type="OrthoDB" id="8982743at2"/>
<keyword evidence="3" id="KW-0813">Transport</keyword>
<feature type="chain" id="PRO_5011774287" evidence="11">
    <location>
        <begin position="21"/>
        <end position="362"/>
    </location>
</feature>
<dbReference type="InterPro" id="IPR023614">
    <property type="entry name" value="Porin_dom_sf"/>
</dbReference>
<dbReference type="EMBL" id="CAJNAU010000042">
    <property type="protein sequence ID" value="CAE6786161.1"/>
    <property type="molecule type" value="Genomic_DNA"/>
</dbReference>
<organism evidence="14 15">
    <name type="scientific">Paraburkholderia aspalathi</name>
    <dbReference type="NCBI Taxonomy" id="1324617"/>
    <lineage>
        <taxon>Bacteria</taxon>
        <taxon>Pseudomonadati</taxon>
        <taxon>Pseudomonadota</taxon>
        <taxon>Betaproteobacteria</taxon>
        <taxon>Burkholderiales</taxon>
        <taxon>Burkholderiaceae</taxon>
        <taxon>Paraburkholderia</taxon>
    </lineage>
</organism>
<evidence type="ECO:0000256" key="8">
    <source>
        <dbReference type="ARBA" id="ARBA00023114"/>
    </source>
</evidence>
<reference evidence="14 15" key="1">
    <citation type="submission" date="2016-10" db="EMBL/GenBank/DDBJ databases">
        <authorList>
            <person name="de Groot N.N."/>
        </authorList>
    </citation>
    <scope>NUCLEOTIDE SEQUENCE [LARGE SCALE GENOMIC DNA]</scope>
    <source>
        <strain evidence="14 15">LMG 27731</strain>
    </source>
</reference>
<comment type="subcellular location">
    <subcellularLocation>
        <location evidence="1">Cell outer membrane</location>
        <topology evidence="1">Multi-pass membrane protein</topology>
    </subcellularLocation>
</comment>
<evidence type="ECO:0000256" key="11">
    <source>
        <dbReference type="SAM" id="SignalP"/>
    </source>
</evidence>
<dbReference type="CDD" id="cd00342">
    <property type="entry name" value="gram_neg_porins"/>
    <property type="match status" value="1"/>
</dbReference>
<evidence type="ECO:0000313" key="15">
    <source>
        <dbReference type="Proteomes" id="UP000198844"/>
    </source>
</evidence>
<evidence type="ECO:0000313" key="13">
    <source>
        <dbReference type="EMBL" id="CAE6786161.1"/>
    </source>
</evidence>
<dbReference type="InterPro" id="IPR001702">
    <property type="entry name" value="Porin_Gram-ve"/>
</dbReference>
<evidence type="ECO:0000259" key="12">
    <source>
        <dbReference type="Pfam" id="PF13609"/>
    </source>
</evidence>